<sequence>MNDKPNISKAQATTRVEELVRTAVAEVKPVPNMKLSPTSLADRPCIPDEGNVLTGEIYVIRSYYLTGIPKEHLVEVARKIQTNWKNSGHKITNEYAFDRGKPQLSGRTSDDFRLALDTVDGESGLEISLLVGSPCFRPDKPSPSPT</sequence>
<evidence type="ECO:0000313" key="1">
    <source>
        <dbReference type="EMBL" id="GAA4207234.1"/>
    </source>
</evidence>
<protein>
    <submittedName>
        <fullName evidence="1">Uncharacterized protein</fullName>
    </submittedName>
</protein>
<name>A0ABP8BHS3_9ACTN</name>
<dbReference type="Proteomes" id="UP001501251">
    <property type="component" value="Unassembled WGS sequence"/>
</dbReference>
<evidence type="ECO:0000313" key="2">
    <source>
        <dbReference type="Proteomes" id="UP001501251"/>
    </source>
</evidence>
<comment type="caution">
    <text evidence="1">The sequence shown here is derived from an EMBL/GenBank/DDBJ whole genome shotgun (WGS) entry which is preliminary data.</text>
</comment>
<dbReference type="RefSeq" id="WP_344922604.1">
    <property type="nucleotide sequence ID" value="NZ_BAABAQ010000017.1"/>
</dbReference>
<gene>
    <name evidence="1" type="ORF">GCM10022252_70600</name>
</gene>
<dbReference type="EMBL" id="BAABAQ010000017">
    <property type="protein sequence ID" value="GAA4207234.1"/>
    <property type="molecule type" value="Genomic_DNA"/>
</dbReference>
<keyword evidence="2" id="KW-1185">Reference proteome</keyword>
<organism evidence="1 2">
    <name type="scientific">Streptosporangium oxazolinicum</name>
    <dbReference type="NCBI Taxonomy" id="909287"/>
    <lineage>
        <taxon>Bacteria</taxon>
        <taxon>Bacillati</taxon>
        <taxon>Actinomycetota</taxon>
        <taxon>Actinomycetes</taxon>
        <taxon>Streptosporangiales</taxon>
        <taxon>Streptosporangiaceae</taxon>
        <taxon>Streptosporangium</taxon>
    </lineage>
</organism>
<reference evidence="2" key="1">
    <citation type="journal article" date="2019" name="Int. J. Syst. Evol. Microbiol.">
        <title>The Global Catalogue of Microorganisms (GCM) 10K type strain sequencing project: providing services to taxonomists for standard genome sequencing and annotation.</title>
        <authorList>
            <consortium name="The Broad Institute Genomics Platform"/>
            <consortium name="The Broad Institute Genome Sequencing Center for Infectious Disease"/>
            <person name="Wu L."/>
            <person name="Ma J."/>
        </authorList>
    </citation>
    <scope>NUCLEOTIDE SEQUENCE [LARGE SCALE GENOMIC DNA]</scope>
    <source>
        <strain evidence="2">JCM 17388</strain>
    </source>
</reference>
<accession>A0ABP8BHS3</accession>
<proteinExistence type="predicted"/>